<sequence>MSYRCFGRAQSLRSDRTLDRYIASELWFELGRELRLELGRCVATLFELLSDDSRFFLKVFRKEKSILKKYLSERVSTFFFFGDLDVNFVVTVLDPNTRFTRILGYRYLSEILASCDRYSQEVMISMFYIYKSLLFSNLFQRYYLFVLLEDKQKGSEVSWSKVMIMEHLGA</sequence>
<protein>
    <submittedName>
        <fullName evidence="1">Uncharacterized protein</fullName>
    </submittedName>
</protein>
<dbReference type="Proteomes" id="UP000032141">
    <property type="component" value="Chromosome C3"/>
</dbReference>
<dbReference type="EnsemblPlants" id="Bo3g073140.1">
    <property type="protein sequence ID" value="Bo3g073140.1"/>
    <property type="gene ID" value="Bo3g073140"/>
</dbReference>
<dbReference type="HOGENOM" id="CLU_1572833_0_0_1"/>
<keyword evidence="2" id="KW-1185">Reference proteome</keyword>
<reference evidence="1" key="2">
    <citation type="submission" date="2015-03" db="UniProtKB">
        <authorList>
            <consortium name="EnsemblPlants"/>
        </authorList>
    </citation>
    <scope>IDENTIFICATION</scope>
</reference>
<name>A0A0D3BC56_BRAOL</name>
<dbReference type="Gramene" id="Bo3g073140.1">
    <property type="protein sequence ID" value="Bo3g073140.1"/>
    <property type="gene ID" value="Bo3g073140"/>
</dbReference>
<evidence type="ECO:0000313" key="1">
    <source>
        <dbReference type="EnsemblPlants" id="Bo3g073140.1"/>
    </source>
</evidence>
<evidence type="ECO:0000313" key="2">
    <source>
        <dbReference type="Proteomes" id="UP000032141"/>
    </source>
</evidence>
<accession>A0A0D3BC56</accession>
<reference evidence="1 2" key="1">
    <citation type="journal article" date="2014" name="Genome Biol.">
        <title>Transcriptome and methylome profiling reveals relics of genome dominance in the mesopolyploid Brassica oleracea.</title>
        <authorList>
            <person name="Parkin I.A."/>
            <person name="Koh C."/>
            <person name="Tang H."/>
            <person name="Robinson S.J."/>
            <person name="Kagale S."/>
            <person name="Clarke W.E."/>
            <person name="Town C.D."/>
            <person name="Nixon J."/>
            <person name="Krishnakumar V."/>
            <person name="Bidwell S.L."/>
            <person name="Denoeud F."/>
            <person name="Belcram H."/>
            <person name="Links M.G."/>
            <person name="Just J."/>
            <person name="Clarke C."/>
            <person name="Bender T."/>
            <person name="Huebert T."/>
            <person name="Mason A.S."/>
            <person name="Pires J.C."/>
            <person name="Barker G."/>
            <person name="Moore J."/>
            <person name="Walley P.G."/>
            <person name="Manoli S."/>
            <person name="Batley J."/>
            <person name="Edwards D."/>
            <person name="Nelson M.N."/>
            <person name="Wang X."/>
            <person name="Paterson A.H."/>
            <person name="King G."/>
            <person name="Bancroft I."/>
            <person name="Chalhoub B."/>
            <person name="Sharpe A.G."/>
        </authorList>
    </citation>
    <scope>NUCLEOTIDE SEQUENCE</scope>
    <source>
        <strain evidence="1 2">cv. TO1000</strain>
    </source>
</reference>
<dbReference type="AlphaFoldDB" id="A0A0D3BC56"/>
<proteinExistence type="predicted"/>
<organism evidence="1 2">
    <name type="scientific">Brassica oleracea var. oleracea</name>
    <dbReference type="NCBI Taxonomy" id="109376"/>
    <lineage>
        <taxon>Eukaryota</taxon>
        <taxon>Viridiplantae</taxon>
        <taxon>Streptophyta</taxon>
        <taxon>Embryophyta</taxon>
        <taxon>Tracheophyta</taxon>
        <taxon>Spermatophyta</taxon>
        <taxon>Magnoliopsida</taxon>
        <taxon>eudicotyledons</taxon>
        <taxon>Gunneridae</taxon>
        <taxon>Pentapetalae</taxon>
        <taxon>rosids</taxon>
        <taxon>malvids</taxon>
        <taxon>Brassicales</taxon>
        <taxon>Brassicaceae</taxon>
        <taxon>Brassiceae</taxon>
        <taxon>Brassica</taxon>
    </lineage>
</organism>